<gene>
    <name evidence="5" type="ORF">LRAMOSA06152</name>
</gene>
<evidence type="ECO:0000256" key="2">
    <source>
        <dbReference type="SAM" id="Phobius"/>
    </source>
</evidence>
<sequence>MVLAANSQILVAITALLSSTAVHMGSCQQDSTPSSSASPSSSSSTSSSGTLPQSSPTWLPDFPKPADTISSYPSGNGPQITDNLSRQTLNLSAYPEPWGKPTTDHPEIQKVIQSIDWSKVPNATIHTAKSNGDLDMTGYDASADPYCWWSATNCVKPKTSDLPEDIYYCPRVGDWGLTYDDGPFNPTDNNSTSSWSEPNLYNFLAEHNQTATLFYIGSNVVTYPAAAQRALNNGHVICIHTWSHPQMTAQTNELVVAELYWSLRAVKESVGITPKCWRPPYGDVDDRVRAIAWQMGMRTVLWDEDTNDWNMPGDGGGNLSPDTVDGYFNGWIEARKNGSDNQQGHIILEHELNNSTVSMAEKWLPQLQETFKVVTVQECMNITQPYWETSFVYPTEADPHPASNSSQNSSSSSPSASSGSSSGSADQPGSTASTMSLAFTTWMALVAPILLFSYYL</sequence>
<feature type="signal peptide" evidence="3">
    <location>
        <begin position="1"/>
        <end position="27"/>
    </location>
</feature>
<feature type="chain" id="PRO_5001726663" description="NodB homology domain-containing protein" evidence="3">
    <location>
        <begin position="28"/>
        <end position="456"/>
    </location>
</feature>
<keyword evidence="2" id="KW-1133">Transmembrane helix</keyword>
<dbReference type="EMBL" id="LK023385">
    <property type="protein sequence ID" value="CDS13980.1"/>
    <property type="molecule type" value="Genomic_DNA"/>
</dbReference>
<dbReference type="PANTHER" id="PTHR10587:SF98">
    <property type="entry name" value="CHITIN DEACETYLASE"/>
    <property type="match status" value="1"/>
</dbReference>
<accession>A0A077X351</accession>
<feature type="transmembrane region" description="Helical" evidence="2">
    <location>
        <begin position="435"/>
        <end position="455"/>
    </location>
</feature>
<name>A0A077X351_9FUNG</name>
<dbReference type="GO" id="GO:0009272">
    <property type="term" value="P:fungal-type cell wall biogenesis"/>
    <property type="evidence" value="ECO:0007669"/>
    <property type="project" value="UniProtKB-ARBA"/>
</dbReference>
<dbReference type="AlphaFoldDB" id="A0A077X351"/>
<keyword evidence="3" id="KW-0732">Signal</keyword>
<evidence type="ECO:0000259" key="4">
    <source>
        <dbReference type="PROSITE" id="PS51677"/>
    </source>
</evidence>
<evidence type="ECO:0000256" key="1">
    <source>
        <dbReference type="SAM" id="MobiDB-lite"/>
    </source>
</evidence>
<evidence type="ECO:0000256" key="3">
    <source>
        <dbReference type="SAM" id="SignalP"/>
    </source>
</evidence>
<dbReference type="GO" id="GO:0004099">
    <property type="term" value="F:chitin deacetylase activity"/>
    <property type="evidence" value="ECO:0007669"/>
    <property type="project" value="TreeGrafter"/>
</dbReference>
<proteinExistence type="predicted"/>
<feature type="compositionally biased region" description="Low complexity" evidence="1">
    <location>
        <begin position="401"/>
        <end position="430"/>
    </location>
</feature>
<protein>
    <recommendedName>
        <fullName evidence="4">NodB homology domain-containing protein</fullName>
    </recommendedName>
</protein>
<reference evidence="5" key="1">
    <citation type="journal article" date="2014" name="Genome Announc.">
        <title>De novo whole-genome sequence and genome annotation of Lichtheimia ramosa.</title>
        <authorList>
            <person name="Linde J."/>
            <person name="Schwartze V."/>
            <person name="Binder U."/>
            <person name="Lass-Florl C."/>
            <person name="Voigt K."/>
            <person name="Horn F."/>
        </authorList>
    </citation>
    <scope>NUCLEOTIDE SEQUENCE</scope>
    <source>
        <strain evidence="5">JMRC FSU:6197</strain>
    </source>
</reference>
<keyword evidence="2" id="KW-0472">Membrane</keyword>
<dbReference type="GO" id="GO:0016020">
    <property type="term" value="C:membrane"/>
    <property type="evidence" value="ECO:0007669"/>
    <property type="project" value="TreeGrafter"/>
</dbReference>
<feature type="region of interest" description="Disordered" evidence="1">
    <location>
        <begin position="397"/>
        <end position="430"/>
    </location>
</feature>
<dbReference type="OrthoDB" id="407355at2759"/>
<feature type="region of interest" description="Disordered" evidence="1">
    <location>
        <begin position="25"/>
        <end position="83"/>
    </location>
</feature>
<feature type="compositionally biased region" description="Polar residues" evidence="1">
    <location>
        <begin position="68"/>
        <end position="83"/>
    </location>
</feature>
<dbReference type="InterPro" id="IPR050248">
    <property type="entry name" value="Polysacc_deacetylase_ArnD"/>
</dbReference>
<dbReference type="PROSITE" id="PS51677">
    <property type="entry name" value="NODB"/>
    <property type="match status" value="1"/>
</dbReference>
<dbReference type="Gene3D" id="3.20.20.370">
    <property type="entry name" value="Glycoside hydrolase/deacetylase"/>
    <property type="match status" value="1"/>
</dbReference>
<dbReference type="CDD" id="cd10952">
    <property type="entry name" value="CE4_MrCDA_like"/>
    <property type="match status" value="1"/>
</dbReference>
<dbReference type="GO" id="GO:0005975">
    <property type="term" value="P:carbohydrate metabolic process"/>
    <property type="evidence" value="ECO:0007669"/>
    <property type="project" value="InterPro"/>
</dbReference>
<evidence type="ECO:0000313" key="5">
    <source>
        <dbReference type="EMBL" id="CDS13980.1"/>
    </source>
</evidence>
<dbReference type="Pfam" id="PF01522">
    <property type="entry name" value="Polysacc_deac_1"/>
    <property type="match status" value="1"/>
</dbReference>
<feature type="compositionally biased region" description="Low complexity" evidence="1">
    <location>
        <begin position="31"/>
        <end position="57"/>
    </location>
</feature>
<organism evidence="5">
    <name type="scientific">Lichtheimia ramosa</name>
    <dbReference type="NCBI Taxonomy" id="688394"/>
    <lineage>
        <taxon>Eukaryota</taxon>
        <taxon>Fungi</taxon>
        <taxon>Fungi incertae sedis</taxon>
        <taxon>Mucoromycota</taxon>
        <taxon>Mucoromycotina</taxon>
        <taxon>Mucoromycetes</taxon>
        <taxon>Mucorales</taxon>
        <taxon>Lichtheimiaceae</taxon>
        <taxon>Lichtheimia</taxon>
    </lineage>
</organism>
<dbReference type="InterPro" id="IPR011330">
    <property type="entry name" value="Glyco_hydro/deAcase_b/a-brl"/>
</dbReference>
<keyword evidence="2" id="KW-0812">Transmembrane</keyword>
<dbReference type="SUPFAM" id="SSF88713">
    <property type="entry name" value="Glycoside hydrolase/deacetylase"/>
    <property type="match status" value="1"/>
</dbReference>
<feature type="domain" description="NodB homology" evidence="4">
    <location>
        <begin position="173"/>
        <end position="376"/>
    </location>
</feature>
<dbReference type="InterPro" id="IPR002509">
    <property type="entry name" value="NODB_dom"/>
</dbReference>
<dbReference type="PANTHER" id="PTHR10587">
    <property type="entry name" value="GLYCOSYL TRANSFERASE-RELATED"/>
    <property type="match status" value="1"/>
</dbReference>